<dbReference type="InterPro" id="IPR010994">
    <property type="entry name" value="RuvA_2-like"/>
</dbReference>
<gene>
    <name evidence="3" type="ORF">UCMB321_3906</name>
</gene>
<dbReference type="InterPro" id="IPR004509">
    <property type="entry name" value="Competence_ComEA_HhH"/>
</dbReference>
<dbReference type="RefSeq" id="WP_040070027.1">
    <property type="nucleotide sequence ID" value="NZ_CP144470.1"/>
</dbReference>
<keyword evidence="4" id="KW-1185">Reference proteome</keyword>
<dbReference type="AlphaFoldDB" id="A0A0C2IBN0"/>
<dbReference type="NCBIfam" id="TIGR00426">
    <property type="entry name" value="competence protein ComEA helix-hairpin-helix repeat region"/>
    <property type="match status" value="1"/>
</dbReference>
<feature type="signal peptide" evidence="2">
    <location>
        <begin position="1"/>
        <end position="23"/>
    </location>
</feature>
<dbReference type="STRING" id="226910.UCMB321_3906"/>
<reference evidence="3 4" key="1">
    <citation type="submission" date="2015-01" db="EMBL/GenBank/DDBJ databases">
        <title>Complete genome of Pseudomonas batumici UCM B-321 producer of the batumin antibiotic with strong antistaphilococcal and potential anticancer activity.</title>
        <authorList>
            <person name="Klochko V.V."/>
            <person name="Zelena L.B."/>
            <person name="Elena K.A."/>
            <person name="Reva O.N."/>
        </authorList>
    </citation>
    <scope>NUCLEOTIDE SEQUENCE [LARGE SCALE GENOMIC DNA]</scope>
    <source>
        <strain evidence="3 4">UCM B-321</strain>
    </source>
</reference>
<sequence length="112" mass="11440">MRTGLLSSFAFALLLGITGVVNAAPTATAKTDPAAPASSQAAATAKPGKLNLNTADAQTIQSELSGIGEAKAQAIVAYREANGPFSSVDELLEVKGIGKSLLDKNRDKLDIN</sequence>
<dbReference type="OrthoDB" id="7510573at2"/>
<dbReference type="Pfam" id="PF12836">
    <property type="entry name" value="HHH_3"/>
    <property type="match status" value="1"/>
</dbReference>
<protein>
    <submittedName>
        <fullName evidence="3">Competence protein</fullName>
    </submittedName>
</protein>
<feature type="compositionally biased region" description="Low complexity" evidence="1">
    <location>
        <begin position="27"/>
        <end position="45"/>
    </location>
</feature>
<dbReference type="PANTHER" id="PTHR21180">
    <property type="entry name" value="ENDONUCLEASE/EXONUCLEASE/PHOSPHATASE FAMILY DOMAIN-CONTAINING PROTEIN 1"/>
    <property type="match status" value="1"/>
</dbReference>
<name>A0A0C2IBN0_9PSED</name>
<feature type="chain" id="PRO_5002166870" evidence="2">
    <location>
        <begin position="24"/>
        <end position="112"/>
    </location>
</feature>
<accession>A0A0C2IBN0</accession>
<dbReference type="GO" id="GO:0015628">
    <property type="term" value="P:protein secretion by the type II secretion system"/>
    <property type="evidence" value="ECO:0007669"/>
    <property type="project" value="TreeGrafter"/>
</dbReference>
<comment type="caution">
    <text evidence="3">The sequence shown here is derived from an EMBL/GenBank/DDBJ whole genome shotgun (WGS) entry which is preliminary data.</text>
</comment>
<feature type="region of interest" description="Disordered" evidence="1">
    <location>
        <begin position="27"/>
        <end position="48"/>
    </location>
</feature>
<evidence type="ECO:0000256" key="1">
    <source>
        <dbReference type="SAM" id="MobiDB-lite"/>
    </source>
</evidence>
<dbReference type="PANTHER" id="PTHR21180:SF32">
    <property type="entry name" value="ENDONUCLEASE_EXONUCLEASE_PHOSPHATASE FAMILY DOMAIN-CONTAINING PROTEIN 1"/>
    <property type="match status" value="1"/>
</dbReference>
<proteinExistence type="predicted"/>
<dbReference type="Proteomes" id="UP000031535">
    <property type="component" value="Unassembled WGS sequence"/>
</dbReference>
<evidence type="ECO:0000313" key="4">
    <source>
        <dbReference type="Proteomes" id="UP000031535"/>
    </source>
</evidence>
<organism evidence="3 4">
    <name type="scientific">Pseudomonas batumici</name>
    <dbReference type="NCBI Taxonomy" id="226910"/>
    <lineage>
        <taxon>Bacteria</taxon>
        <taxon>Pseudomonadati</taxon>
        <taxon>Pseudomonadota</taxon>
        <taxon>Gammaproteobacteria</taxon>
        <taxon>Pseudomonadales</taxon>
        <taxon>Pseudomonadaceae</taxon>
        <taxon>Pseudomonas</taxon>
    </lineage>
</organism>
<evidence type="ECO:0000256" key="2">
    <source>
        <dbReference type="SAM" id="SignalP"/>
    </source>
</evidence>
<dbReference type="EMBL" id="JXDG01000053">
    <property type="protein sequence ID" value="KIH82442.1"/>
    <property type="molecule type" value="Genomic_DNA"/>
</dbReference>
<keyword evidence="2" id="KW-0732">Signal</keyword>
<dbReference type="Gene3D" id="1.10.150.280">
    <property type="entry name" value="AF1531-like domain"/>
    <property type="match status" value="1"/>
</dbReference>
<dbReference type="SUPFAM" id="SSF47781">
    <property type="entry name" value="RuvA domain 2-like"/>
    <property type="match status" value="1"/>
</dbReference>
<dbReference type="PATRIC" id="fig|226910.6.peg.3898"/>
<dbReference type="InterPro" id="IPR051675">
    <property type="entry name" value="Endo/Exo/Phosphatase_dom_1"/>
</dbReference>
<dbReference type="GO" id="GO:0015627">
    <property type="term" value="C:type II protein secretion system complex"/>
    <property type="evidence" value="ECO:0007669"/>
    <property type="project" value="TreeGrafter"/>
</dbReference>
<evidence type="ECO:0000313" key="3">
    <source>
        <dbReference type="EMBL" id="KIH82442.1"/>
    </source>
</evidence>